<dbReference type="RefSeq" id="XP_038056446.1">
    <property type="nucleotide sequence ID" value="XM_038200518.1"/>
</dbReference>
<dbReference type="Pfam" id="PF14580">
    <property type="entry name" value="LRR_9"/>
    <property type="match status" value="1"/>
</dbReference>
<organism evidence="2 3">
    <name type="scientific">Patiria miniata</name>
    <name type="common">Bat star</name>
    <name type="synonym">Asterina miniata</name>
    <dbReference type="NCBI Taxonomy" id="46514"/>
    <lineage>
        <taxon>Eukaryota</taxon>
        <taxon>Metazoa</taxon>
        <taxon>Echinodermata</taxon>
        <taxon>Eleutherozoa</taxon>
        <taxon>Asterozoa</taxon>
        <taxon>Asteroidea</taxon>
        <taxon>Valvatacea</taxon>
        <taxon>Valvatida</taxon>
        <taxon>Asterinidae</taxon>
        <taxon>Patiria</taxon>
    </lineage>
</organism>
<dbReference type="AlphaFoldDB" id="A0A913ZY16"/>
<name>A0A913ZY16_PATMI</name>
<protein>
    <submittedName>
        <fullName evidence="2">Uncharacterized protein</fullName>
    </submittedName>
</protein>
<feature type="region of interest" description="Disordered" evidence="1">
    <location>
        <begin position="150"/>
        <end position="207"/>
    </location>
</feature>
<dbReference type="EnsemblMetazoa" id="XM_038200519.1">
    <property type="protein sequence ID" value="XP_038056447.1"/>
    <property type="gene ID" value="LOC119728322"/>
</dbReference>
<sequence length="207" mass="23864">MDETHRVSLAFHDLTEIPQNAISKYAAKAEVLDLSHNQISDLRCLESFSKIHTLILDNNHLKSHVKFPTLPQVTTLWVNRNRISNLTVFIETVSNAFPDLQYLSMMNNPAAPSFFNGGSYEQYLDYRHYVISQLPKLTMLDDKEIPETERQEAERIYKHQMKRKSSKNRRRSSQSKRKSRGSNSHLSTEGSVDLPSLEELSNSTAKR</sequence>
<dbReference type="Gene3D" id="3.80.10.10">
    <property type="entry name" value="Ribonuclease Inhibitor"/>
    <property type="match status" value="1"/>
</dbReference>
<dbReference type="Proteomes" id="UP000887568">
    <property type="component" value="Unplaced"/>
</dbReference>
<accession>A0A913ZY16</accession>
<dbReference type="InterPro" id="IPR001611">
    <property type="entry name" value="Leu-rich_rpt"/>
</dbReference>
<evidence type="ECO:0000256" key="1">
    <source>
        <dbReference type="SAM" id="MobiDB-lite"/>
    </source>
</evidence>
<dbReference type="PROSITE" id="PS51450">
    <property type="entry name" value="LRR"/>
    <property type="match status" value="1"/>
</dbReference>
<dbReference type="InterPro" id="IPR032675">
    <property type="entry name" value="LRR_dom_sf"/>
</dbReference>
<dbReference type="PANTHER" id="PTHR46282">
    <property type="entry name" value="LEUCINE-RICH MELANOCYTE DIFFERENTIATION-ASSOCIATED PROTEIN"/>
    <property type="match status" value="1"/>
</dbReference>
<dbReference type="PANTHER" id="PTHR46282:SF1">
    <property type="entry name" value="LEUCINE-RICH REPEAT-CONTAINING PROTEIN 72-LIKE"/>
    <property type="match status" value="1"/>
</dbReference>
<evidence type="ECO:0000313" key="3">
    <source>
        <dbReference type="Proteomes" id="UP000887568"/>
    </source>
</evidence>
<feature type="compositionally biased region" description="Basic residues" evidence="1">
    <location>
        <begin position="158"/>
        <end position="180"/>
    </location>
</feature>
<dbReference type="GeneID" id="119728322"/>
<dbReference type="OrthoDB" id="10251250at2759"/>
<reference evidence="2" key="1">
    <citation type="submission" date="2022-11" db="UniProtKB">
        <authorList>
            <consortium name="EnsemblMetazoa"/>
        </authorList>
    </citation>
    <scope>IDENTIFICATION</scope>
</reference>
<dbReference type="RefSeq" id="XP_038056447.1">
    <property type="nucleotide sequence ID" value="XM_038200519.1"/>
</dbReference>
<dbReference type="InterPro" id="IPR043313">
    <property type="entry name" value="LRMDA"/>
</dbReference>
<evidence type="ECO:0000313" key="2">
    <source>
        <dbReference type="EnsemblMetazoa" id="XP_038056447.1"/>
    </source>
</evidence>
<proteinExistence type="predicted"/>
<dbReference type="SUPFAM" id="SSF52058">
    <property type="entry name" value="L domain-like"/>
    <property type="match status" value="1"/>
</dbReference>
<dbReference type="EnsemblMetazoa" id="XM_038200518.1">
    <property type="protein sequence ID" value="XP_038056446.1"/>
    <property type="gene ID" value="LOC119728322"/>
</dbReference>
<dbReference type="OMA" id="FYDYLQY"/>
<keyword evidence="3" id="KW-1185">Reference proteome</keyword>